<gene>
    <name evidence="2" type="ORF">CRN52_05750</name>
</gene>
<dbReference type="SUPFAM" id="SSF52540">
    <property type="entry name" value="P-loop containing nucleoside triphosphate hydrolases"/>
    <property type="match status" value="1"/>
</dbReference>
<dbReference type="EMBL" id="PDGH01000054">
    <property type="protein sequence ID" value="POB48969.1"/>
    <property type="molecule type" value="Genomic_DNA"/>
</dbReference>
<proteinExistence type="predicted"/>
<dbReference type="InterPro" id="IPR036366">
    <property type="entry name" value="PGBDSf"/>
</dbReference>
<dbReference type="AlphaFoldDB" id="A0A2S3R5N0"/>
<dbReference type="InterPro" id="IPR003593">
    <property type="entry name" value="AAA+_ATPase"/>
</dbReference>
<dbReference type="PANTHER" id="PTHR35894:SF1">
    <property type="entry name" value="PHOSPHORIBULOKINASE _ URIDINE KINASE FAMILY"/>
    <property type="match status" value="1"/>
</dbReference>
<dbReference type="InterPro" id="IPR002477">
    <property type="entry name" value="Peptidoglycan-bd-like"/>
</dbReference>
<evidence type="ECO:0000259" key="1">
    <source>
        <dbReference type="SMART" id="SM00382"/>
    </source>
</evidence>
<feature type="domain" description="AAA+ ATPase" evidence="1">
    <location>
        <begin position="42"/>
        <end position="195"/>
    </location>
</feature>
<dbReference type="SUPFAM" id="SSF47090">
    <property type="entry name" value="PGBD-like"/>
    <property type="match status" value="1"/>
</dbReference>
<dbReference type="GO" id="GO:0016887">
    <property type="term" value="F:ATP hydrolysis activity"/>
    <property type="evidence" value="ECO:0007669"/>
    <property type="project" value="InterPro"/>
</dbReference>
<name>A0A2S3R5N0_VIBVL</name>
<protein>
    <submittedName>
        <fullName evidence="2">General secretion pathway protein GspA</fullName>
    </submittedName>
</protein>
<organism evidence="2 3">
    <name type="scientific">Vibrio vulnificus</name>
    <dbReference type="NCBI Taxonomy" id="672"/>
    <lineage>
        <taxon>Bacteria</taxon>
        <taxon>Pseudomonadati</taxon>
        <taxon>Pseudomonadota</taxon>
        <taxon>Gammaproteobacteria</taxon>
        <taxon>Vibrionales</taxon>
        <taxon>Vibrionaceae</taxon>
        <taxon>Vibrio</taxon>
    </lineage>
</organism>
<dbReference type="InterPro" id="IPR052026">
    <property type="entry name" value="ExeA_AAA_ATPase_DNA-bind"/>
</dbReference>
<dbReference type="RefSeq" id="WP_045623880.1">
    <property type="nucleotide sequence ID" value="NZ_JAKNPS010000004.1"/>
</dbReference>
<dbReference type="InterPro" id="IPR032389">
    <property type="entry name" value="GspB_C"/>
</dbReference>
<dbReference type="SMART" id="SM00382">
    <property type="entry name" value="AAA"/>
    <property type="match status" value="1"/>
</dbReference>
<dbReference type="InterPro" id="IPR027417">
    <property type="entry name" value="P-loop_NTPase"/>
</dbReference>
<dbReference type="Gene3D" id="3.40.50.300">
    <property type="entry name" value="P-loop containing nucleotide triphosphate hydrolases"/>
    <property type="match status" value="1"/>
</dbReference>
<dbReference type="GO" id="GO:0015627">
    <property type="term" value="C:type II protein secretion system complex"/>
    <property type="evidence" value="ECO:0007669"/>
    <property type="project" value="InterPro"/>
</dbReference>
<comment type="caution">
    <text evidence="2">The sequence shown here is derived from an EMBL/GenBank/DDBJ whole genome shotgun (WGS) entry which is preliminary data.</text>
</comment>
<dbReference type="Pfam" id="PF16537">
    <property type="entry name" value="T2SSB"/>
    <property type="match status" value="1"/>
</dbReference>
<evidence type="ECO:0000313" key="3">
    <source>
        <dbReference type="Proteomes" id="UP000237466"/>
    </source>
</evidence>
<sequence length="718" mass="81012">MYKDFFGFSELPFSIVPNSRYLYLSQRHREAITHLQAGLGDGGGFAMLTGEVGTGKTTVAKSMLANLDGQTCAALLLNPTFSSVELLEAICDEFGLSYTANASLKQLNQRIYQFLLENHQQNIQTLLVIDEAQHLAADVLEQLRLLTNLETETRKLLKVLLVGQPELQQLLQTTQLRQLAQRITGRYHLLPLNPQETADYIAFRIHTAGGNRTLFDHASAKVIAQYSHGIPRLINLICDKALQLSYHQGDKKITKATVERACQNVMAFQAEIYQQTSNRLSFPWGKVSVLAVCVAGVLAMAAYWPLIPTDNVVSTAPQVELDRPATELPVPASVPAILVNDEQWLGESAVARMTTRAQGLEELYNLWGYRATRIDTLCEQPSTSIFQCQVRQLNWQELQQTPHPLLLTLQHEGQRAYVVLLEVNSERVVLLTGEQRLTFTVPQLMSLWRGEVTDLWPMPLRETLRLGMHGEAIEVLDQLLAKALNDEPLMTTQFNAELMQRVEWFQRWQAMTEDGIAGQRTLARLQHMVSLSEPWRELSQAEKQGEEQVMRYPEFPSLAPLLRTYPLAETGDVINVADQTSPTLVASPSIPSEEKKTEDERLFENLDLSGLSPELAQKVENALLVETQTDHSPQAESTVSRLDLSAEKWHGRLPPLNLQTHMYSSDPKRRWLKINGAEFHQGEWIDNQIQLVEISAQSVIVEFQGEQIEIPALYEWKG</sequence>
<dbReference type="Pfam" id="PF01471">
    <property type="entry name" value="PG_binding_1"/>
    <property type="match status" value="1"/>
</dbReference>
<dbReference type="InterPro" id="IPR048809">
    <property type="entry name" value="GspA_C39-like"/>
</dbReference>
<dbReference type="Gene3D" id="1.10.101.10">
    <property type="entry name" value="PGBD-like superfamily/PGBD"/>
    <property type="match status" value="1"/>
</dbReference>
<dbReference type="InterPro" id="IPR049945">
    <property type="entry name" value="AAA_22"/>
</dbReference>
<dbReference type="Pfam" id="PF13401">
    <property type="entry name" value="AAA_22"/>
    <property type="match status" value="1"/>
</dbReference>
<dbReference type="InterPro" id="IPR036365">
    <property type="entry name" value="PGBD-like_sf"/>
</dbReference>
<dbReference type="PANTHER" id="PTHR35894">
    <property type="entry name" value="GENERAL SECRETION PATHWAY PROTEIN A-RELATED"/>
    <property type="match status" value="1"/>
</dbReference>
<dbReference type="Pfam" id="PF21327">
    <property type="entry name" value="GspA_C39-like"/>
    <property type="match status" value="1"/>
</dbReference>
<dbReference type="Gene3D" id="3.90.70.10">
    <property type="entry name" value="Cysteine proteinases"/>
    <property type="match status" value="1"/>
</dbReference>
<reference evidence="2 3" key="1">
    <citation type="journal article" date="2018" name="Front. Microbiol.">
        <title>Phylogeny of Vibrio vulnificus from the Analysis of the Core-Genome: Implications for Intra-Species Taxonomy.</title>
        <authorList>
            <person name="Roig F.J."/>
            <person name="Gonzalez-Candelas F."/>
            <person name="Sanjuan E."/>
            <person name="Fouz B."/>
            <person name="Feil E.J."/>
            <person name="Llorens C."/>
            <person name="Baker-Austin C."/>
            <person name="Oliver J.D."/>
            <person name="Danin-Poleg Y."/>
            <person name="Gibas C.J."/>
            <person name="Kashi Y."/>
            <person name="Gulig P.A."/>
            <person name="Morrison S.S."/>
            <person name="Amaro C."/>
        </authorList>
    </citation>
    <scope>NUCLEOTIDE SEQUENCE [LARGE SCALE GENOMIC DNA]</scope>
    <source>
        <strain evidence="2 3">CECT4608</strain>
    </source>
</reference>
<dbReference type="Proteomes" id="UP000237466">
    <property type="component" value="Unassembled WGS sequence"/>
</dbReference>
<evidence type="ECO:0000313" key="2">
    <source>
        <dbReference type="EMBL" id="POB48969.1"/>
    </source>
</evidence>
<accession>A0A2S3R5N0</accession>